<keyword evidence="3" id="KW-1185">Reference proteome</keyword>
<accession>A0ABT1D8X2</accession>
<gene>
    <name evidence="2" type="ORF">JYK14_19710</name>
</gene>
<dbReference type="Proteomes" id="UP001523392">
    <property type="component" value="Unassembled WGS sequence"/>
</dbReference>
<sequence length="159" mass="16276">MRRAASLAAACLLAGQALAAEGEGVIGAWSGTYRCAQGLTGVTLTVTQAQPETAEALFPFYADPRNPGVPTGCFLLQGRYDPASGRLSLRGGPWLLRPPGYVVVDFLAQVDPTGRGFSGRVAGPGCSSVQLERRKAAAVPAACRTMSEAGAEALLAAGP</sequence>
<dbReference type="RefSeq" id="WP_252955002.1">
    <property type="nucleotide sequence ID" value="NZ_JAFIRR010000127.1"/>
</dbReference>
<organism evidence="2 3">
    <name type="scientific">Siccirubricoccus soli</name>
    <dbReference type="NCBI Taxonomy" id="2899147"/>
    <lineage>
        <taxon>Bacteria</taxon>
        <taxon>Pseudomonadati</taxon>
        <taxon>Pseudomonadota</taxon>
        <taxon>Alphaproteobacteria</taxon>
        <taxon>Acetobacterales</taxon>
        <taxon>Roseomonadaceae</taxon>
        <taxon>Siccirubricoccus</taxon>
    </lineage>
</organism>
<evidence type="ECO:0000256" key="1">
    <source>
        <dbReference type="SAM" id="SignalP"/>
    </source>
</evidence>
<feature type="chain" id="PRO_5046588381" evidence="1">
    <location>
        <begin position="20"/>
        <end position="159"/>
    </location>
</feature>
<name>A0ABT1D8X2_9PROT</name>
<proteinExistence type="predicted"/>
<comment type="caution">
    <text evidence="2">The sequence shown here is derived from an EMBL/GenBank/DDBJ whole genome shotgun (WGS) entry which is preliminary data.</text>
</comment>
<protein>
    <submittedName>
        <fullName evidence="2">Uncharacterized protein</fullName>
    </submittedName>
</protein>
<keyword evidence="1" id="KW-0732">Signal</keyword>
<feature type="signal peptide" evidence="1">
    <location>
        <begin position="1"/>
        <end position="19"/>
    </location>
</feature>
<reference evidence="2 3" key="1">
    <citation type="submission" date="2021-12" db="EMBL/GenBank/DDBJ databases">
        <title>Siccirubricoccus leaddurans sp. nov., a high concentration Zn2+ tolerance bacterium.</title>
        <authorList>
            <person name="Cao Y."/>
        </authorList>
    </citation>
    <scope>NUCLEOTIDE SEQUENCE [LARGE SCALE GENOMIC DNA]</scope>
    <source>
        <strain evidence="2 3">KC 17139</strain>
    </source>
</reference>
<evidence type="ECO:0000313" key="3">
    <source>
        <dbReference type="Proteomes" id="UP001523392"/>
    </source>
</evidence>
<dbReference type="EMBL" id="JAFIRR010000127">
    <property type="protein sequence ID" value="MCO6418374.1"/>
    <property type="molecule type" value="Genomic_DNA"/>
</dbReference>
<evidence type="ECO:0000313" key="2">
    <source>
        <dbReference type="EMBL" id="MCO6418374.1"/>
    </source>
</evidence>